<dbReference type="Pfam" id="PF13585">
    <property type="entry name" value="CHU_C"/>
    <property type="match status" value="1"/>
</dbReference>
<evidence type="ECO:0000313" key="3">
    <source>
        <dbReference type="Proteomes" id="UP000321907"/>
    </source>
</evidence>
<organism evidence="2 3">
    <name type="scientific">Neolewinella aurantiaca</name>
    <dbReference type="NCBI Taxonomy" id="2602767"/>
    <lineage>
        <taxon>Bacteria</taxon>
        <taxon>Pseudomonadati</taxon>
        <taxon>Bacteroidota</taxon>
        <taxon>Saprospiria</taxon>
        <taxon>Saprospirales</taxon>
        <taxon>Lewinellaceae</taxon>
        <taxon>Neolewinella</taxon>
    </lineage>
</organism>
<dbReference type="AlphaFoldDB" id="A0A5C7G0K2"/>
<name>A0A5C7G0K2_9BACT</name>
<keyword evidence="3" id="KW-1185">Reference proteome</keyword>
<dbReference type="Proteomes" id="UP000321907">
    <property type="component" value="Unassembled WGS sequence"/>
</dbReference>
<dbReference type="EMBL" id="VOXD01000003">
    <property type="protein sequence ID" value="TXF91245.1"/>
    <property type="molecule type" value="Genomic_DNA"/>
</dbReference>
<dbReference type="RefSeq" id="WP_147929264.1">
    <property type="nucleotide sequence ID" value="NZ_VOXD01000003.1"/>
</dbReference>
<proteinExistence type="predicted"/>
<evidence type="ECO:0000313" key="2">
    <source>
        <dbReference type="EMBL" id="TXF91245.1"/>
    </source>
</evidence>
<feature type="signal peptide" evidence="1">
    <location>
        <begin position="1"/>
        <end position="18"/>
    </location>
</feature>
<protein>
    <submittedName>
        <fullName evidence="2">Gliding motility-associated C-terminal domain-containing protein</fullName>
    </submittedName>
</protein>
<gene>
    <name evidence="2" type="ORF">FUA23_03210</name>
</gene>
<reference evidence="2 3" key="1">
    <citation type="submission" date="2019-08" db="EMBL/GenBank/DDBJ databases">
        <title>Lewinella sp. strain SSH13 Genome sequencing and assembly.</title>
        <authorList>
            <person name="Kim I."/>
        </authorList>
    </citation>
    <scope>NUCLEOTIDE SEQUENCE [LARGE SCALE GENOMIC DNA]</scope>
    <source>
        <strain evidence="2 3">SSH13</strain>
    </source>
</reference>
<accession>A0A5C7G0K2</accession>
<dbReference type="OrthoDB" id="1489185at2"/>
<feature type="chain" id="PRO_5023044482" evidence="1">
    <location>
        <begin position="19"/>
        <end position="481"/>
    </location>
</feature>
<comment type="caution">
    <text evidence="2">The sequence shown here is derived from an EMBL/GenBank/DDBJ whole genome shotgun (WGS) entry which is preliminary data.</text>
</comment>
<keyword evidence="1" id="KW-0732">Signal</keyword>
<evidence type="ECO:0000256" key="1">
    <source>
        <dbReference type="SAM" id="SignalP"/>
    </source>
</evidence>
<sequence>MRCLFLCFLLSLGSALFAQENTSFLCADGIDNDNDGLIDCDDPDCDALPNNGCAVCPNGLSFADVVLLFDQNCGNQVGELENSLGVADWSEEIMINTSVLSLGKGGTLRLGFTNNQMANSGSNAPDLWVFEVGTAAERTSVALRPVNASTRSALISAGHVDEEGDGYYTVGLIAGSTTAFDVDAVVPGFEEGALRFDAVQLQDDQAGDCAGAITGADIDAVCALSTLPPVDCRGVAGGTALLDACGVCLEPDDPAFNQSCADCAGVPNGLFVIDSCGTCLSVSSPDFNAACTDCAGVLNGTSLTDRCGLCLLPEDPRFNRTCFDCLGVPGGLAVVDSCGVCQSPSNPNFNKSCLDCAGVPNGLAVYDDCGFCLIPTDSTFNQRCADEEPLFVPNGFSPNGDGINDTFRVFKSAGIRAQVQGGRIYDRWGGMVKEFGQSPFTDHAELWDGKDAASGVYVYVIEIRYQRGTVKTLRGLVTLMR</sequence>